<protein>
    <submittedName>
        <fullName evidence="3">Aminotransferase</fullName>
    </submittedName>
</protein>
<dbReference type="PANTHER" id="PTHR21152">
    <property type="entry name" value="AMINOTRANSFERASE CLASS V"/>
    <property type="match status" value="1"/>
</dbReference>
<dbReference type="EMBL" id="DPPF01000024">
    <property type="protein sequence ID" value="HCW92283.1"/>
    <property type="molecule type" value="Genomic_DNA"/>
</dbReference>
<dbReference type="Gene3D" id="3.40.640.10">
    <property type="entry name" value="Type I PLP-dependent aspartate aminotransferase-like (Major domain)"/>
    <property type="match status" value="1"/>
</dbReference>
<comment type="cofactor">
    <cofactor evidence="1">
        <name>pyridoxal 5'-phosphate</name>
        <dbReference type="ChEBI" id="CHEBI:597326"/>
    </cofactor>
</comment>
<reference evidence="3 4" key="1">
    <citation type="journal article" date="2018" name="Nat. Biotechnol.">
        <title>A standardized bacterial taxonomy based on genome phylogeny substantially revises the tree of life.</title>
        <authorList>
            <person name="Parks D.H."/>
            <person name="Chuvochina M."/>
            <person name="Waite D.W."/>
            <person name="Rinke C."/>
            <person name="Skarshewski A."/>
            <person name="Chaumeil P.A."/>
            <person name="Hugenholtz P."/>
        </authorList>
    </citation>
    <scope>NUCLEOTIDE SEQUENCE [LARGE SCALE GENOMIC DNA]</scope>
    <source>
        <strain evidence="3">UBA8672</strain>
    </source>
</reference>
<evidence type="ECO:0000256" key="1">
    <source>
        <dbReference type="ARBA" id="ARBA00001933"/>
    </source>
</evidence>
<dbReference type="PANTHER" id="PTHR21152:SF40">
    <property type="entry name" value="ALANINE--GLYOXYLATE AMINOTRANSFERASE"/>
    <property type="match status" value="1"/>
</dbReference>
<feature type="non-terminal residue" evidence="3">
    <location>
        <position position="53"/>
    </location>
</feature>
<feature type="non-terminal residue" evidence="3">
    <location>
        <position position="1"/>
    </location>
</feature>
<gene>
    <name evidence="3" type="ORF">DHM44_01210</name>
</gene>
<keyword evidence="3" id="KW-0032">Aminotransferase</keyword>
<evidence type="ECO:0000313" key="4">
    <source>
        <dbReference type="Proteomes" id="UP000262325"/>
    </source>
</evidence>
<name>A0A3D5Q979_FLESI</name>
<dbReference type="AlphaFoldDB" id="A0A3D5Q979"/>
<dbReference type="SUPFAM" id="SSF53383">
    <property type="entry name" value="PLP-dependent transferases"/>
    <property type="match status" value="1"/>
</dbReference>
<comment type="caution">
    <text evidence="3">The sequence shown here is derived from an EMBL/GenBank/DDBJ whole genome shotgun (WGS) entry which is preliminary data.</text>
</comment>
<dbReference type="InterPro" id="IPR015424">
    <property type="entry name" value="PyrdxlP-dep_Trfase"/>
</dbReference>
<accession>A0A3D5Q979</accession>
<proteinExistence type="predicted"/>
<sequence length="53" mass="5660">NVREKLKPLFGTKEDVLILAGSGTAAMEASIVNTMSPGDKILVVNAGKFGKRW</sequence>
<evidence type="ECO:0000256" key="2">
    <source>
        <dbReference type="ARBA" id="ARBA00022898"/>
    </source>
</evidence>
<evidence type="ECO:0000313" key="3">
    <source>
        <dbReference type="EMBL" id="HCW92283.1"/>
    </source>
</evidence>
<dbReference type="GO" id="GO:0008453">
    <property type="term" value="F:alanine-glyoxylate transaminase activity"/>
    <property type="evidence" value="ECO:0007669"/>
    <property type="project" value="TreeGrafter"/>
</dbReference>
<dbReference type="Proteomes" id="UP000262325">
    <property type="component" value="Unassembled WGS sequence"/>
</dbReference>
<organism evidence="3 4">
    <name type="scientific">Flexistipes sinusarabici</name>
    <dbReference type="NCBI Taxonomy" id="2352"/>
    <lineage>
        <taxon>Bacteria</taxon>
        <taxon>Pseudomonadati</taxon>
        <taxon>Deferribacterota</taxon>
        <taxon>Deferribacteres</taxon>
        <taxon>Deferribacterales</taxon>
        <taxon>Flexistipitaceae</taxon>
        <taxon>Flexistipes</taxon>
    </lineage>
</organism>
<dbReference type="InterPro" id="IPR015421">
    <property type="entry name" value="PyrdxlP-dep_Trfase_major"/>
</dbReference>
<dbReference type="GO" id="GO:0004760">
    <property type="term" value="F:L-serine-pyruvate transaminase activity"/>
    <property type="evidence" value="ECO:0007669"/>
    <property type="project" value="TreeGrafter"/>
</dbReference>
<dbReference type="GO" id="GO:0019265">
    <property type="term" value="P:glycine biosynthetic process, by transamination of glyoxylate"/>
    <property type="evidence" value="ECO:0007669"/>
    <property type="project" value="TreeGrafter"/>
</dbReference>
<keyword evidence="2" id="KW-0663">Pyridoxal phosphate</keyword>
<keyword evidence="3" id="KW-0808">Transferase</keyword>